<dbReference type="AlphaFoldDB" id="A0A1H9SS16"/>
<dbReference type="InterPro" id="IPR013762">
    <property type="entry name" value="Integrase-like_cat_sf"/>
</dbReference>
<dbReference type="STRING" id="64702.SAMN05443377_11543"/>
<comment type="similarity">
    <text evidence="1">Belongs to the 'phage' integrase family.</text>
</comment>
<evidence type="ECO:0000256" key="1">
    <source>
        <dbReference type="ARBA" id="ARBA00008857"/>
    </source>
</evidence>
<dbReference type="GO" id="GO:0006310">
    <property type="term" value="P:DNA recombination"/>
    <property type="evidence" value="ECO:0007669"/>
    <property type="project" value="UniProtKB-KW"/>
</dbReference>
<dbReference type="PANTHER" id="PTHR30349:SF41">
    <property type="entry name" value="INTEGRASE_RECOMBINASE PROTEIN MJ0367-RELATED"/>
    <property type="match status" value="1"/>
</dbReference>
<dbReference type="InterPro" id="IPR050090">
    <property type="entry name" value="Tyrosine_recombinase_XerCD"/>
</dbReference>
<evidence type="ECO:0000313" key="6">
    <source>
        <dbReference type="Proteomes" id="UP000198815"/>
    </source>
</evidence>
<accession>A0A1H9SS16</accession>
<evidence type="ECO:0000259" key="4">
    <source>
        <dbReference type="PROSITE" id="PS51898"/>
    </source>
</evidence>
<evidence type="ECO:0000313" key="5">
    <source>
        <dbReference type="EMBL" id="SER87658.1"/>
    </source>
</evidence>
<sequence length="385" mass="43965">MYFSYIRCKTIGVDFEDGNRPGSVTALRPGNVSLLRPVEQVFDDMLAGWSAQQSSRMLNAKTIGARLVQVRRFAGFCGSLPWEWTPADIEEWTTELVSGDKPCSHGTIRSYQNAVALFCDFLTDRRYGWVERCEELFGTHPVQVCHEWNTAIHTGDHEARPTVRPLSRIEVQTFFDYADDRVDQARTRGKKGWKSVFRDATLFKMIYAFGLRRREVGMLDLHDFTRNPTATEFGRFGVCNVRWGKASRGSQPRRRAVLAVFDWTRPVIEEYVTEVLPLFDTAGSGMLWPTERQSRVSGSYIGLRFAEYRDELGFDPALHPHCLRHSYVTHLIEDGFDPLFVQQQVGHRWGSTTALYTGVSGDYRNRTLRRALDAAFTPPSAIEEG</sequence>
<dbReference type="CDD" id="cd00397">
    <property type="entry name" value="DNA_BRE_C"/>
    <property type="match status" value="1"/>
</dbReference>
<keyword evidence="3" id="KW-0233">DNA recombination</keyword>
<proteinExistence type="inferred from homology"/>
<dbReference type="PROSITE" id="PS51898">
    <property type="entry name" value="TYR_RECOMBINASE"/>
    <property type="match status" value="1"/>
</dbReference>
<keyword evidence="6" id="KW-1185">Reference proteome</keyword>
<gene>
    <name evidence="5" type="ORF">SAMN05443377_11543</name>
</gene>
<dbReference type="PANTHER" id="PTHR30349">
    <property type="entry name" value="PHAGE INTEGRASE-RELATED"/>
    <property type="match status" value="1"/>
</dbReference>
<reference evidence="5 6" key="1">
    <citation type="submission" date="2016-10" db="EMBL/GenBank/DDBJ databases">
        <authorList>
            <person name="de Groot N.N."/>
        </authorList>
    </citation>
    <scope>NUCLEOTIDE SEQUENCE [LARGE SCALE GENOMIC DNA]</scope>
    <source>
        <strain evidence="5 6">DSM 16859</strain>
    </source>
</reference>
<keyword evidence="2" id="KW-0238">DNA-binding</keyword>
<dbReference type="InterPro" id="IPR011010">
    <property type="entry name" value="DNA_brk_join_enz"/>
</dbReference>
<dbReference type="GO" id="GO:0003677">
    <property type="term" value="F:DNA binding"/>
    <property type="evidence" value="ECO:0007669"/>
    <property type="project" value="UniProtKB-KW"/>
</dbReference>
<protein>
    <submittedName>
        <fullName evidence="5">Site-specific recombinase XerD</fullName>
    </submittedName>
</protein>
<feature type="domain" description="Tyr recombinase" evidence="4">
    <location>
        <begin position="161"/>
        <end position="373"/>
    </location>
</feature>
<dbReference type="InterPro" id="IPR002104">
    <property type="entry name" value="Integrase_catalytic"/>
</dbReference>
<dbReference type="SUPFAM" id="SSF56349">
    <property type="entry name" value="DNA breaking-rejoining enzymes"/>
    <property type="match status" value="1"/>
</dbReference>
<dbReference type="Proteomes" id="UP000198815">
    <property type="component" value="Unassembled WGS sequence"/>
</dbReference>
<dbReference type="EMBL" id="FOGZ01000015">
    <property type="protein sequence ID" value="SER87658.1"/>
    <property type="molecule type" value="Genomic_DNA"/>
</dbReference>
<organism evidence="5 6">
    <name type="scientific">Propionibacterium cyclohexanicum</name>
    <dbReference type="NCBI Taxonomy" id="64702"/>
    <lineage>
        <taxon>Bacteria</taxon>
        <taxon>Bacillati</taxon>
        <taxon>Actinomycetota</taxon>
        <taxon>Actinomycetes</taxon>
        <taxon>Propionibacteriales</taxon>
        <taxon>Propionibacteriaceae</taxon>
        <taxon>Propionibacterium</taxon>
    </lineage>
</organism>
<dbReference type="Pfam" id="PF00589">
    <property type="entry name" value="Phage_integrase"/>
    <property type="match status" value="1"/>
</dbReference>
<dbReference type="GO" id="GO:0015074">
    <property type="term" value="P:DNA integration"/>
    <property type="evidence" value="ECO:0007669"/>
    <property type="project" value="InterPro"/>
</dbReference>
<name>A0A1H9SS16_9ACTN</name>
<dbReference type="Gene3D" id="1.10.443.10">
    <property type="entry name" value="Intergrase catalytic core"/>
    <property type="match status" value="1"/>
</dbReference>
<evidence type="ECO:0000256" key="3">
    <source>
        <dbReference type="ARBA" id="ARBA00023172"/>
    </source>
</evidence>
<evidence type="ECO:0000256" key="2">
    <source>
        <dbReference type="ARBA" id="ARBA00023125"/>
    </source>
</evidence>